<keyword evidence="3" id="KW-1185">Reference proteome</keyword>
<dbReference type="Gene3D" id="3.40.50.1110">
    <property type="entry name" value="SGNH hydrolase"/>
    <property type="match status" value="1"/>
</dbReference>
<evidence type="ECO:0000313" key="3">
    <source>
        <dbReference type="Proteomes" id="UP000324738"/>
    </source>
</evidence>
<organism evidence="2 3">
    <name type="scientific">Aureimonas fodinaquatilis</name>
    <dbReference type="NCBI Taxonomy" id="2565783"/>
    <lineage>
        <taxon>Bacteria</taxon>
        <taxon>Pseudomonadati</taxon>
        <taxon>Pseudomonadota</taxon>
        <taxon>Alphaproteobacteria</taxon>
        <taxon>Hyphomicrobiales</taxon>
        <taxon>Aurantimonadaceae</taxon>
        <taxon>Aureimonas</taxon>
    </lineage>
</organism>
<dbReference type="OrthoDB" id="9805649at2"/>
<feature type="region of interest" description="Disordered" evidence="1">
    <location>
        <begin position="53"/>
        <end position="92"/>
    </location>
</feature>
<evidence type="ECO:0000313" key="2">
    <source>
        <dbReference type="EMBL" id="KAA0972528.1"/>
    </source>
</evidence>
<dbReference type="AlphaFoldDB" id="A0A5B0E1J4"/>
<accession>A0A5B0E1J4</accession>
<protein>
    <submittedName>
        <fullName evidence="2">DUF459 domain-containing protein</fullName>
    </submittedName>
</protein>
<feature type="region of interest" description="Disordered" evidence="1">
    <location>
        <begin position="348"/>
        <end position="397"/>
    </location>
</feature>
<comment type="caution">
    <text evidence="2">The sequence shown here is derived from an EMBL/GenBank/DDBJ whole genome shotgun (WGS) entry which is preliminary data.</text>
</comment>
<sequence>MKSRANSVGRRIRLLCYPLSLAVVITGMPVPVAYAQEKPRNLLEMLFGVQRQTVKEPRPTVKKQRTTRKKAPRRQGTSSTARNRAPAAAPVAPAVAKADDARKILVVGDFMASSLARGLTDSFASNAHAVVIGKANGSSGLVRDDFYDWNDALPKLIESEKPDLITIMLGGNDRQAIRHGGASQPLRSDLWTQEYEKRVKSLVALARENNLPLVWVGQPSYQSDRMSVDMTFLNGVYQKHATAAGGEFVDIWGGFADASGAYITSGPDVAGQQTRLRNSDGITLTPAGIAKLAFFVEKPIQRILGLPTDGGAMAVAPEEALPQIVAPLVNPGNATKLAPVAFSDPGFDGGEQLLRAPAEPAKPNVDPSPREKLVYSGLPAPSQEGRADNFSWPQTTP</sequence>
<dbReference type="GO" id="GO:0016788">
    <property type="term" value="F:hydrolase activity, acting on ester bonds"/>
    <property type="evidence" value="ECO:0007669"/>
    <property type="project" value="UniProtKB-ARBA"/>
</dbReference>
<dbReference type="SUPFAM" id="SSF52266">
    <property type="entry name" value="SGNH hydrolase"/>
    <property type="match status" value="1"/>
</dbReference>
<dbReference type="Proteomes" id="UP000324738">
    <property type="component" value="Unassembled WGS sequence"/>
</dbReference>
<dbReference type="InterPro" id="IPR036514">
    <property type="entry name" value="SGNH_hydro_sf"/>
</dbReference>
<name>A0A5B0E1J4_9HYPH</name>
<dbReference type="CDD" id="cd01829">
    <property type="entry name" value="SGNH_hydrolase_peri2"/>
    <property type="match status" value="1"/>
</dbReference>
<feature type="compositionally biased region" description="Basic residues" evidence="1">
    <location>
        <begin position="60"/>
        <end position="73"/>
    </location>
</feature>
<dbReference type="InterPro" id="IPR007407">
    <property type="entry name" value="DUF459"/>
</dbReference>
<proteinExistence type="predicted"/>
<dbReference type="RefSeq" id="WP_149298321.1">
    <property type="nucleotide sequence ID" value="NZ_VTWH01000001.1"/>
</dbReference>
<dbReference type="EMBL" id="VTWH01000001">
    <property type="protein sequence ID" value="KAA0972528.1"/>
    <property type="molecule type" value="Genomic_DNA"/>
</dbReference>
<evidence type="ECO:0000256" key="1">
    <source>
        <dbReference type="SAM" id="MobiDB-lite"/>
    </source>
</evidence>
<gene>
    <name evidence="2" type="ORF">FPY71_05440</name>
</gene>
<reference evidence="2 3" key="1">
    <citation type="submission" date="2019-08" db="EMBL/GenBank/DDBJ databases">
        <title>Aureimonas fodiniaquatilis sp. nov., isolated from a coal mine wastewater.</title>
        <authorList>
            <person name="Kim W."/>
        </authorList>
    </citation>
    <scope>NUCLEOTIDE SEQUENCE [LARGE SCALE GENOMIC DNA]</scope>
    <source>
        <strain evidence="2 3">CAU 1482</strain>
    </source>
</reference>
<dbReference type="Pfam" id="PF04311">
    <property type="entry name" value="DUF459"/>
    <property type="match status" value="1"/>
</dbReference>